<dbReference type="SMART" id="SM00852">
    <property type="entry name" value="MoCF_biosynth"/>
    <property type="match status" value="1"/>
</dbReference>
<dbReference type="GO" id="GO:0005829">
    <property type="term" value="C:cytosol"/>
    <property type="evidence" value="ECO:0007669"/>
    <property type="project" value="TreeGrafter"/>
</dbReference>
<dbReference type="GeneID" id="30680160"/>
<accession>A0A0U3FQG4</accession>
<dbReference type="AlphaFoldDB" id="A0A0U3FQG4"/>
<dbReference type="OrthoDB" id="205337at2157"/>
<evidence type="ECO:0000313" key="3">
    <source>
        <dbReference type="Proteomes" id="UP000060778"/>
    </source>
</evidence>
<evidence type="ECO:0000259" key="1">
    <source>
        <dbReference type="SMART" id="SM00852"/>
    </source>
</evidence>
<dbReference type="InterPro" id="IPR036425">
    <property type="entry name" value="MoaB/Mog-like_dom_sf"/>
</dbReference>
<dbReference type="RefSeq" id="WP_075049736.1">
    <property type="nucleotide sequence ID" value="NZ_CP006867.1"/>
</dbReference>
<reference evidence="2 3" key="1">
    <citation type="submission" date="2013-11" db="EMBL/GenBank/DDBJ databases">
        <title>Comparative genomics of Ignicoccus.</title>
        <authorList>
            <person name="Podar M."/>
        </authorList>
    </citation>
    <scope>NUCLEOTIDE SEQUENCE [LARGE SCALE GENOMIC DNA]</scope>
    <source>
        <strain evidence="2 3">DSM 13165</strain>
    </source>
</reference>
<dbReference type="GO" id="GO:0006777">
    <property type="term" value="P:Mo-molybdopterin cofactor biosynthetic process"/>
    <property type="evidence" value="ECO:0007669"/>
    <property type="project" value="InterPro"/>
</dbReference>
<dbReference type="PANTHER" id="PTHR43232">
    <property type="entry name" value="MOLYBDENUM COFACTOR BIOSYNTHESIS PROTEIN B"/>
    <property type="match status" value="1"/>
</dbReference>
<dbReference type="STRING" id="940295.EYM_03830"/>
<dbReference type="Gene3D" id="3.40.980.10">
    <property type="entry name" value="MoaB/Mog-like domain"/>
    <property type="match status" value="1"/>
</dbReference>
<feature type="domain" description="MoaB/Mog" evidence="1">
    <location>
        <begin position="15"/>
        <end position="157"/>
    </location>
</feature>
<dbReference type="CDD" id="cd00886">
    <property type="entry name" value="MogA_MoaB"/>
    <property type="match status" value="1"/>
</dbReference>
<dbReference type="PANTHER" id="PTHR43232:SF2">
    <property type="entry name" value="MOLYBDENUM COFACTOR BIOSYNTHESIS PROTEIN B"/>
    <property type="match status" value="1"/>
</dbReference>
<protein>
    <submittedName>
        <fullName evidence="2">Molybdenum cofactor biosynthesis protein</fullName>
    </submittedName>
</protein>
<dbReference type="InterPro" id="IPR001453">
    <property type="entry name" value="MoaB/Mog_dom"/>
</dbReference>
<dbReference type="EMBL" id="CP006867">
    <property type="protein sequence ID" value="ALU11696.1"/>
    <property type="molecule type" value="Genomic_DNA"/>
</dbReference>
<dbReference type="Proteomes" id="UP000060778">
    <property type="component" value="Chromosome"/>
</dbReference>
<dbReference type="InterPro" id="IPR012245">
    <property type="entry name" value="MoaB"/>
</dbReference>
<sequence length="168" mass="18522">MHEHEAFGPKKAKVSIVVVSDKVFKGLRKDESGLYARERVSKEHEVVYFSVIPNSQEDILNELQKAKETGSDVLIFIGGSGLGPNDLTVDVVSKYGKEVPGFGEIFRLETYRKRGPIAILTRAGMWIVDSTIVVVTPGSKDAVSTALDVLLPVLRHLIAEVRGLRHNK</sequence>
<keyword evidence="3" id="KW-1185">Reference proteome</keyword>
<dbReference type="KEGG" id="iis:EYM_03830"/>
<evidence type="ECO:0000313" key="2">
    <source>
        <dbReference type="EMBL" id="ALU11696.1"/>
    </source>
</evidence>
<dbReference type="Pfam" id="PF00994">
    <property type="entry name" value="MoCF_biosynth"/>
    <property type="match status" value="1"/>
</dbReference>
<organism evidence="2 3">
    <name type="scientific">Ignicoccus islandicus DSM 13165</name>
    <dbReference type="NCBI Taxonomy" id="940295"/>
    <lineage>
        <taxon>Archaea</taxon>
        <taxon>Thermoproteota</taxon>
        <taxon>Thermoprotei</taxon>
        <taxon>Desulfurococcales</taxon>
        <taxon>Desulfurococcaceae</taxon>
        <taxon>Ignicoccus</taxon>
    </lineage>
</organism>
<proteinExistence type="predicted"/>
<name>A0A0U3FQG4_9CREN</name>
<dbReference type="SUPFAM" id="SSF53218">
    <property type="entry name" value="Molybdenum cofactor biosynthesis proteins"/>
    <property type="match status" value="1"/>
</dbReference>
<gene>
    <name evidence="2" type="ORF">EYM_03830</name>
</gene>